<keyword evidence="2" id="KW-0472">Membrane</keyword>
<name>A0A7S3KQY5_EUPCR</name>
<evidence type="ECO:0000313" key="3">
    <source>
        <dbReference type="EMBL" id="CAE0390831.1"/>
    </source>
</evidence>
<feature type="region of interest" description="Disordered" evidence="1">
    <location>
        <begin position="76"/>
        <end position="100"/>
    </location>
</feature>
<dbReference type="AlphaFoldDB" id="A0A7S3KQY5"/>
<proteinExistence type="predicted"/>
<keyword evidence="2" id="KW-0812">Transmembrane</keyword>
<feature type="compositionally biased region" description="Polar residues" evidence="1">
    <location>
        <begin position="88"/>
        <end position="100"/>
    </location>
</feature>
<sequence>MVAYFIALQQIRNERILSYQASVFIMVLNIVDFFVKTISIILLMIAIKKLRAQELQNTSLSQAMKTKEGYKGVVKSFKHDPDKEDSMTDSSSLEKTLGIN</sequence>
<reference evidence="3" key="1">
    <citation type="submission" date="2021-01" db="EMBL/GenBank/DDBJ databases">
        <authorList>
            <person name="Corre E."/>
            <person name="Pelletier E."/>
            <person name="Niang G."/>
            <person name="Scheremetjew M."/>
            <person name="Finn R."/>
            <person name="Kale V."/>
            <person name="Holt S."/>
            <person name="Cochrane G."/>
            <person name="Meng A."/>
            <person name="Brown T."/>
            <person name="Cohen L."/>
        </authorList>
    </citation>
    <scope>NUCLEOTIDE SEQUENCE</scope>
    <source>
        <strain evidence="3">CT5</strain>
    </source>
</reference>
<protein>
    <submittedName>
        <fullName evidence="3">Uncharacterized protein</fullName>
    </submittedName>
</protein>
<gene>
    <name evidence="3" type="ORF">ECRA1380_LOCUS15807</name>
</gene>
<feature type="compositionally biased region" description="Basic and acidic residues" evidence="1">
    <location>
        <begin position="77"/>
        <end position="86"/>
    </location>
</feature>
<organism evidence="3">
    <name type="scientific">Euplotes crassus</name>
    <dbReference type="NCBI Taxonomy" id="5936"/>
    <lineage>
        <taxon>Eukaryota</taxon>
        <taxon>Sar</taxon>
        <taxon>Alveolata</taxon>
        <taxon>Ciliophora</taxon>
        <taxon>Intramacronucleata</taxon>
        <taxon>Spirotrichea</taxon>
        <taxon>Hypotrichia</taxon>
        <taxon>Euplotida</taxon>
        <taxon>Euplotidae</taxon>
        <taxon>Moneuplotes</taxon>
    </lineage>
</organism>
<evidence type="ECO:0000256" key="2">
    <source>
        <dbReference type="SAM" id="Phobius"/>
    </source>
</evidence>
<evidence type="ECO:0000256" key="1">
    <source>
        <dbReference type="SAM" id="MobiDB-lite"/>
    </source>
</evidence>
<feature type="transmembrane region" description="Helical" evidence="2">
    <location>
        <begin position="23"/>
        <end position="47"/>
    </location>
</feature>
<accession>A0A7S3KQY5</accession>
<dbReference type="EMBL" id="HBIK01033646">
    <property type="protein sequence ID" value="CAE0390831.1"/>
    <property type="molecule type" value="Transcribed_RNA"/>
</dbReference>
<keyword evidence="2" id="KW-1133">Transmembrane helix</keyword>